<evidence type="ECO:0000313" key="2">
    <source>
        <dbReference type="Proteomes" id="UP001227230"/>
    </source>
</evidence>
<protein>
    <submittedName>
        <fullName evidence="1">Uncharacterized protein</fullName>
    </submittedName>
</protein>
<name>A0ABY9CPM2_VITVI</name>
<gene>
    <name evidence="1" type="ORF">VitviT2T_016012</name>
</gene>
<reference evidence="1 2" key="1">
    <citation type="journal article" date="2023" name="Hortic Res">
        <title>The complete reference genome for grapevine (Vitis vinifera L.) genetics and breeding.</title>
        <authorList>
            <person name="Shi X."/>
            <person name="Cao S."/>
            <person name="Wang X."/>
            <person name="Huang S."/>
            <person name="Wang Y."/>
            <person name="Liu Z."/>
            <person name="Liu W."/>
            <person name="Leng X."/>
            <person name="Peng Y."/>
            <person name="Wang N."/>
            <person name="Wang Y."/>
            <person name="Ma Z."/>
            <person name="Xu X."/>
            <person name="Zhang F."/>
            <person name="Xue H."/>
            <person name="Zhong H."/>
            <person name="Wang Y."/>
            <person name="Zhang K."/>
            <person name="Velt A."/>
            <person name="Avia K."/>
            <person name="Holtgrawe D."/>
            <person name="Grimplet J."/>
            <person name="Matus J.T."/>
            <person name="Ware D."/>
            <person name="Wu X."/>
            <person name="Wang H."/>
            <person name="Liu C."/>
            <person name="Fang Y."/>
            <person name="Rustenholz C."/>
            <person name="Cheng Z."/>
            <person name="Xiao H."/>
            <person name="Zhou Y."/>
        </authorList>
    </citation>
    <scope>NUCLEOTIDE SEQUENCE [LARGE SCALE GENOMIC DNA]</scope>
    <source>
        <strain evidence="2">cv. Pinot noir / PN40024</strain>
        <tissue evidence="1">Leaf</tissue>
    </source>
</reference>
<evidence type="ECO:0000313" key="1">
    <source>
        <dbReference type="EMBL" id="WJZ97407.1"/>
    </source>
</evidence>
<keyword evidence="2" id="KW-1185">Reference proteome</keyword>
<organism evidence="1 2">
    <name type="scientific">Vitis vinifera</name>
    <name type="common">Grape</name>
    <dbReference type="NCBI Taxonomy" id="29760"/>
    <lineage>
        <taxon>Eukaryota</taxon>
        <taxon>Viridiplantae</taxon>
        <taxon>Streptophyta</taxon>
        <taxon>Embryophyta</taxon>
        <taxon>Tracheophyta</taxon>
        <taxon>Spermatophyta</taxon>
        <taxon>Magnoliopsida</taxon>
        <taxon>eudicotyledons</taxon>
        <taxon>Gunneridae</taxon>
        <taxon>Pentapetalae</taxon>
        <taxon>rosids</taxon>
        <taxon>Vitales</taxon>
        <taxon>Vitaceae</taxon>
        <taxon>Viteae</taxon>
        <taxon>Vitis</taxon>
    </lineage>
</organism>
<dbReference type="EMBL" id="CP126657">
    <property type="protein sequence ID" value="WJZ97407.1"/>
    <property type="molecule type" value="Genomic_DNA"/>
</dbReference>
<dbReference type="Proteomes" id="UP001227230">
    <property type="component" value="Chromosome 10"/>
</dbReference>
<sequence length="88" mass="9859">MASQMAGSQEEGFNIIGNSHLEKLKGEEFEFGLRVKQAVMIRASLVKRVEELIGQHSTLILQSYKEEKQQVIGAQKKGIVPFVSSFHN</sequence>
<proteinExistence type="predicted"/>
<accession>A0ABY9CPM2</accession>